<evidence type="ECO:0000313" key="2">
    <source>
        <dbReference type="WBParaSite" id="nRc.2.0.1.t26734-RA"/>
    </source>
</evidence>
<evidence type="ECO:0000313" key="1">
    <source>
        <dbReference type="Proteomes" id="UP000887565"/>
    </source>
</evidence>
<proteinExistence type="predicted"/>
<keyword evidence="1" id="KW-1185">Reference proteome</keyword>
<protein>
    <submittedName>
        <fullName evidence="2">Uncharacterized protein</fullName>
    </submittedName>
</protein>
<dbReference type="AlphaFoldDB" id="A0A915JKL2"/>
<name>A0A915JKL2_ROMCU</name>
<reference evidence="2" key="1">
    <citation type="submission" date="2022-11" db="UniProtKB">
        <authorList>
            <consortium name="WormBaseParasite"/>
        </authorList>
    </citation>
    <scope>IDENTIFICATION</scope>
</reference>
<sequence>MEIEADVNAVTRAMTNKTISHPTLSDSIPLAADYTPPPVEAITIASYNKSHAGSHQSSFLMAPHGRKRWRLDQNLQNFPIDNAAYITTSAAVADSPQASF</sequence>
<organism evidence="1 2">
    <name type="scientific">Romanomermis culicivorax</name>
    <name type="common">Nematode worm</name>
    <dbReference type="NCBI Taxonomy" id="13658"/>
    <lineage>
        <taxon>Eukaryota</taxon>
        <taxon>Metazoa</taxon>
        <taxon>Ecdysozoa</taxon>
        <taxon>Nematoda</taxon>
        <taxon>Enoplea</taxon>
        <taxon>Dorylaimia</taxon>
        <taxon>Mermithida</taxon>
        <taxon>Mermithoidea</taxon>
        <taxon>Mermithidae</taxon>
        <taxon>Romanomermis</taxon>
    </lineage>
</organism>
<accession>A0A915JKL2</accession>
<dbReference type="Proteomes" id="UP000887565">
    <property type="component" value="Unplaced"/>
</dbReference>
<dbReference type="WBParaSite" id="nRc.2.0.1.t26734-RA">
    <property type="protein sequence ID" value="nRc.2.0.1.t26734-RA"/>
    <property type="gene ID" value="nRc.2.0.1.g26734"/>
</dbReference>